<sequence length="277" mass="29927">MNKTVPAGAAILLDFIRETEVGRKDRASYDVIYANRQNRLKQPLTTMSFGDVVEAQKAWSKSHGSSAAGAYQFMRATLIGLAKEIPSIEGSDIFTPDLQDRLGFHLLKRRGYPAFVAGELSLVEFGRRLAQEWASLPVLADTTGNEQGVKRGQSYYAGDGLNEALVKPEKVEGVLREVLAAARRPVKPEVPTAPVTHAEAAPAAAAGPASTRKAVARSGRFWTWLLTAGGSVVTALRELNLVTLDWRVQIAILTVIVGFAVYAISSMPVVREALGLK</sequence>
<evidence type="ECO:0008006" key="4">
    <source>
        <dbReference type="Google" id="ProtNLM"/>
    </source>
</evidence>
<keyword evidence="1" id="KW-1133">Transmembrane helix</keyword>
<accession>A0ABZ2BE77</accession>
<name>A0ABZ2BE77_9HYPH</name>
<reference evidence="2" key="1">
    <citation type="submission" date="2023-08" db="EMBL/GenBank/DDBJ databases">
        <title>Complete genome sequence of Sinorhizobium chiapanecum ITTG S70 isolated from Acaciella angustissima nodules in Chiapas-Mexico.</title>
        <authorList>
            <person name="Rincon-Rosales R."/>
            <person name="Rogel M.A."/>
            <person name="Rincon-Medina C.I."/>
            <person name="Guerrero G."/>
            <person name="Manzano-Gomez L.A."/>
            <person name="Lopez-Lopez A."/>
            <person name="Rincon Molina F.A."/>
            <person name="Martinez-Romero E."/>
        </authorList>
    </citation>
    <scope>NUCLEOTIDE SEQUENCE</scope>
    <source>
        <strain evidence="2">ITTG S70</strain>
    </source>
</reference>
<dbReference type="Proteomes" id="UP001432360">
    <property type="component" value="Chromosome"/>
</dbReference>
<evidence type="ECO:0000256" key="1">
    <source>
        <dbReference type="SAM" id="Phobius"/>
    </source>
</evidence>
<dbReference type="InterPro" id="IPR023346">
    <property type="entry name" value="Lysozyme-like_dom_sf"/>
</dbReference>
<dbReference type="EMBL" id="CP133148">
    <property type="protein sequence ID" value="WVT05616.1"/>
    <property type="molecule type" value="Genomic_DNA"/>
</dbReference>
<protein>
    <recommendedName>
        <fullName evidence="4">Transmembrane protein</fullName>
    </recommendedName>
</protein>
<keyword evidence="3" id="KW-1185">Reference proteome</keyword>
<dbReference type="RefSeq" id="WP_331374692.1">
    <property type="nucleotide sequence ID" value="NZ_CP133148.1"/>
</dbReference>
<proteinExistence type="predicted"/>
<feature type="transmembrane region" description="Helical" evidence="1">
    <location>
        <begin position="221"/>
        <end position="242"/>
    </location>
</feature>
<keyword evidence="1" id="KW-0472">Membrane</keyword>
<feature type="transmembrane region" description="Helical" evidence="1">
    <location>
        <begin position="248"/>
        <end position="270"/>
    </location>
</feature>
<evidence type="ECO:0000313" key="3">
    <source>
        <dbReference type="Proteomes" id="UP001432360"/>
    </source>
</evidence>
<keyword evidence="1" id="KW-0812">Transmembrane</keyword>
<dbReference type="SUPFAM" id="SSF53955">
    <property type="entry name" value="Lysozyme-like"/>
    <property type="match status" value="1"/>
</dbReference>
<gene>
    <name evidence="2" type="ORF">RB548_09570</name>
</gene>
<organism evidence="2 3">
    <name type="scientific">Sinorhizobium chiapasense</name>
    <dbReference type="NCBI Taxonomy" id="501572"/>
    <lineage>
        <taxon>Bacteria</taxon>
        <taxon>Pseudomonadati</taxon>
        <taxon>Pseudomonadota</taxon>
        <taxon>Alphaproteobacteria</taxon>
        <taxon>Hyphomicrobiales</taxon>
        <taxon>Rhizobiaceae</taxon>
        <taxon>Sinorhizobium/Ensifer group</taxon>
        <taxon>Sinorhizobium</taxon>
    </lineage>
</organism>
<evidence type="ECO:0000313" key="2">
    <source>
        <dbReference type="EMBL" id="WVT05616.1"/>
    </source>
</evidence>
<dbReference type="Gene3D" id="1.10.530.10">
    <property type="match status" value="1"/>
</dbReference>